<dbReference type="GO" id="GO:0006310">
    <property type="term" value="P:DNA recombination"/>
    <property type="evidence" value="ECO:0007669"/>
    <property type="project" value="InterPro"/>
</dbReference>
<evidence type="ECO:0000259" key="7">
    <source>
        <dbReference type="Pfam" id="PF02272"/>
    </source>
</evidence>
<evidence type="ECO:0000256" key="1">
    <source>
        <dbReference type="ARBA" id="ARBA00005915"/>
    </source>
</evidence>
<evidence type="ECO:0000259" key="8">
    <source>
        <dbReference type="Pfam" id="PF17768"/>
    </source>
</evidence>
<keyword evidence="3" id="KW-0540">Nuclease</keyword>
<proteinExistence type="inferred from homology"/>
<accession>A0A6I1FHF3</accession>
<evidence type="ECO:0000259" key="6">
    <source>
        <dbReference type="Pfam" id="PF01368"/>
    </source>
</evidence>
<dbReference type="Gene3D" id="3.90.1640.30">
    <property type="match status" value="1"/>
</dbReference>
<dbReference type="EMBL" id="WEIO01000010">
    <property type="protein sequence ID" value="KAB7704907.1"/>
    <property type="molecule type" value="Genomic_DNA"/>
</dbReference>
<dbReference type="Pfam" id="PF02272">
    <property type="entry name" value="DHHA1"/>
    <property type="match status" value="1"/>
</dbReference>
<evidence type="ECO:0000256" key="3">
    <source>
        <dbReference type="ARBA" id="ARBA00022722"/>
    </source>
</evidence>
<dbReference type="Pfam" id="PF17768">
    <property type="entry name" value="RecJ_OB"/>
    <property type="match status" value="1"/>
</dbReference>
<dbReference type="Pfam" id="PF01368">
    <property type="entry name" value="DHH"/>
    <property type="match status" value="1"/>
</dbReference>
<evidence type="ECO:0000313" key="10">
    <source>
        <dbReference type="Proteomes" id="UP000429595"/>
    </source>
</evidence>
<comment type="similarity">
    <text evidence="1">Belongs to the RecJ family.</text>
</comment>
<dbReference type="NCBIfam" id="TIGR00644">
    <property type="entry name" value="recJ"/>
    <property type="match status" value="1"/>
</dbReference>
<comment type="caution">
    <text evidence="9">The sequence shown here is derived from an EMBL/GenBank/DDBJ whole genome shotgun (WGS) entry which is preliminary data.</text>
</comment>
<dbReference type="PANTHER" id="PTHR30255:SF2">
    <property type="entry name" value="SINGLE-STRANDED-DNA-SPECIFIC EXONUCLEASE RECJ"/>
    <property type="match status" value="1"/>
</dbReference>
<dbReference type="AlphaFoldDB" id="A0A6I1FHF3"/>
<evidence type="ECO:0000256" key="2">
    <source>
        <dbReference type="ARBA" id="ARBA00019841"/>
    </source>
</evidence>
<dbReference type="PANTHER" id="PTHR30255">
    <property type="entry name" value="SINGLE-STRANDED-DNA-SPECIFIC EXONUCLEASE RECJ"/>
    <property type="match status" value="1"/>
</dbReference>
<dbReference type="InterPro" id="IPR003156">
    <property type="entry name" value="DHHA1_dom"/>
</dbReference>
<evidence type="ECO:0000313" key="9">
    <source>
        <dbReference type="EMBL" id="KAB7704907.1"/>
    </source>
</evidence>
<dbReference type="Proteomes" id="UP000429595">
    <property type="component" value="Unassembled WGS sequence"/>
</dbReference>
<keyword evidence="4" id="KW-0378">Hydrolase</keyword>
<dbReference type="InterPro" id="IPR004610">
    <property type="entry name" value="RecJ"/>
</dbReference>
<protein>
    <recommendedName>
        <fullName evidence="2">Single-stranded-DNA-specific exonuclease RecJ</fullName>
    </recommendedName>
</protein>
<dbReference type="InterPro" id="IPR001667">
    <property type="entry name" value="DDH_dom"/>
</dbReference>
<dbReference type="Gene3D" id="3.10.310.30">
    <property type="match status" value="1"/>
</dbReference>
<organism evidence="9 10">
    <name type="scientific">Bacillus aerolatus</name>
    <dbReference type="NCBI Taxonomy" id="2653354"/>
    <lineage>
        <taxon>Bacteria</taxon>
        <taxon>Bacillati</taxon>
        <taxon>Bacillota</taxon>
        <taxon>Bacilli</taxon>
        <taxon>Bacillales</taxon>
        <taxon>Bacillaceae</taxon>
        <taxon>Bacillus</taxon>
    </lineage>
</organism>
<keyword evidence="5 9" id="KW-0269">Exonuclease</keyword>
<dbReference type="GO" id="GO:0008409">
    <property type="term" value="F:5'-3' exonuclease activity"/>
    <property type="evidence" value="ECO:0007669"/>
    <property type="project" value="InterPro"/>
</dbReference>
<dbReference type="GO" id="GO:0006281">
    <property type="term" value="P:DNA repair"/>
    <property type="evidence" value="ECO:0007669"/>
    <property type="project" value="InterPro"/>
</dbReference>
<keyword evidence="10" id="KW-1185">Reference proteome</keyword>
<sequence>MTVNWRHFDIPLEQHPNYPSIMYHSRQFLIDPILGHYLFHHGINDYEKLTKFLTPSIKTDLYNPFLLNDMKKAVIRIIKAIRQKEKILIFGDYDVDGVTSTSILLLALKRFTADVSFRLPLRSEGYGLSAQAMEKVSDGTSLIITVDNGTSSHEAMRIAKARGIDVIVTDHHEILGMHPDCLAFINPMRHDNNYPFTSLSGAGVALKVVQALYQVACKDFDLPFFEYVELATLGTIADLMPIKDENRVICKIGLQKMNTSPLPVFKRIFDETSVKDVDSSTIGFTLGPIFNSCGRIDDPNTAVNILTGVTTTKQQISFLIGLNKKRKELTKQQALIADTLILQDQLYKDKVIVVFGDFHNGIIGIIASKIVEKYKKPSIVISKTGTGSARSVNGSGFSIVNVINTASMYLTKHGGHQAAAGLSIVPDINQVNLFRKAVQLAANEETFNQAVLTYVKPINICHFYDELFSDIDYLEPYGINFPKPLFYCPPGMLPTFNTFGKNKEHAKLRYNNKEAIAFFKGELVKGLDNSQKVHTLFSTFCNQKKNFLIHSLMVK</sequence>
<dbReference type="InterPro" id="IPR051673">
    <property type="entry name" value="SSDNA_exonuclease_RecJ"/>
</dbReference>
<evidence type="ECO:0000256" key="5">
    <source>
        <dbReference type="ARBA" id="ARBA00022839"/>
    </source>
</evidence>
<dbReference type="InterPro" id="IPR041122">
    <property type="entry name" value="RecJ_OB"/>
</dbReference>
<reference evidence="9 10" key="1">
    <citation type="submission" date="2019-10" db="EMBL/GenBank/DDBJ databases">
        <title>Bacillus aerolatum sp. nov., isolated from bioaerosol of sport playgrounds.</title>
        <authorList>
            <person name="Chen P."/>
            <person name="Zhang G."/>
        </authorList>
    </citation>
    <scope>NUCLEOTIDE SEQUENCE [LARGE SCALE GENOMIC DNA]</scope>
    <source>
        <strain evidence="9 10">CX253</strain>
    </source>
</reference>
<dbReference type="RefSeq" id="WP_152153467.1">
    <property type="nucleotide sequence ID" value="NZ_WEIO01000010.1"/>
</dbReference>
<feature type="domain" description="DDH" evidence="6">
    <location>
        <begin position="86"/>
        <end position="234"/>
    </location>
</feature>
<dbReference type="GO" id="GO:0003676">
    <property type="term" value="F:nucleic acid binding"/>
    <property type="evidence" value="ECO:0007669"/>
    <property type="project" value="InterPro"/>
</dbReference>
<name>A0A6I1FHF3_9BACI</name>
<evidence type="ECO:0000256" key="4">
    <source>
        <dbReference type="ARBA" id="ARBA00022801"/>
    </source>
</evidence>
<feature type="domain" description="DHHA1" evidence="7">
    <location>
        <begin position="349"/>
        <end position="440"/>
    </location>
</feature>
<feature type="domain" description="RecJ OB" evidence="8">
    <location>
        <begin position="465"/>
        <end position="543"/>
    </location>
</feature>
<gene>
    <name evidence="9" type="primary">recJ</name>
    <name evidence="9" type="ORF">F9802_15185</name>
</gene>
<dbReference type="SUPFAM" id="SSF64182">
    <property type="entry name" value="DHH phosphoesterases"/>
    <property type="match status" value="1"/>
</dbReference>
<dbReference type="InterPro" id="IPR038763">
    <property type="entry name" value="DHH_sf"/>
</dbReference>